<evidence type="ECO:0000313" key="3">
    <source>
        <dbReference type="Proteomes" id="UP000230750"/>
    </source>
</evidence>
<dbReference type="Gene3D" id="2.130.10.10">
    <property type="entry name" value="YVTN repeat-like/Quinoprotein amine dehydrogenase"/>
    <property type="match status" value="1"/>
</dbReference>
<dbReference type="STRING" id="307972.A0A2G8L8W1"/>
<name>A0A2G8L8W1_STIJA</name>
<dbReference type="Gene3D" id="1.20.1280.50">
    <property type="match status" value="1"/>
</dbReference>
<dbReference type="GO" id="GO:0031146">
    <property type="term" value="P:SCF-dependent proteasomal ubiquitin-dependent protein catabolic process"/>
    <property type="evidence" value="ECO:0007669"/>
    <property type="project" value="TreeGrafter"/>
</dbReference>
<evidence type="ECO:0000313" key="2">
    <source>
        <dbReference type="EMBL" id="PIK56580.1"/>
    </source>
</evidence>
<keyword evidence="3" id="KW-1185">Reference proteome</keyword>
<dbReference type="Pfam" id="PF12937">
    <property type="entry name" value="F-box-like"/>
    <property type="match status" value="1"/>
</dbReference>
<comment type="caution">
    <text evidence="2">The sequence shown here is derived from an EMBL/GenBank/DDBJ whole genome shotgun (WGS) entry which is preliminary data.</text>
</comment>
<dbReference type="Proteomes" id="UP000230750">
    <property type="component" value="Unassembled WGS sequence"/>
</dbReference>
<dbReference type="InterPro" id="IPR001810">
    <property type="entry name" value="F-box_dom"/>
</dbReference>
<dbReference type="InterPro" id="IPR052301">
    <property type="entry name" value="SCF_F-box/WD-repeat"/>
</dbReference>
<feature type="domain" description="F-box" evidence="1">
    <location>
        <begin position="2"/>
        <end position="48"/>
    </location>
</feature>
<gene>
    <name evidence="2" type="ORF">BSL78_06501</name>
</gene>
<dbReference type="CDD" id="cd22086">
    <property type="entry name" value="F-box_EMI"/>
    <property type="match status" value="1"/>
</dbReference>
<dbReference type="SUPFAM" id="SSF50978">
    <property type="entry name" value="WD40 repeat-like"/>
    <property type="match status" value="1"/>
</dbReference>
<proteinExistence type="predicted"/>
<dbReference type="AlphaFoldDB" id="A0A2G8L8W1"/>
<dbReference type="SUPFAM" id="SSF81383">
    <property type="entry name" value="F-box domain"/>
    <property type="match status" value="1"/>
</dbReference>
<organism evidence="2 3">
    <name type="scientific">Stichopus japonicus</name>
    <name type="common">Sea cucumber</name>
    <dbReference type="NCBI Taxonomy" id="307972"/>
    <lineage>
        <taxon>Eukaryota</taxon>
        <taxon>Metazoa</taxon>
        <taxon>Echinodermata</taxon>
        <taxon>Eleutherozoa</taxon>
        <taxon>Echinozoa</taxon>
        <taxon>Holothuroidea</taxon>
        <taxon>Aspidochirotacea</taxon>
        <taxon>Aspidochirotida</taxon>
        <taxon>Stichopodidae</taxon>
        <taxon>Apostichopus</taxon>
    </lineage>
</organism>
<protein>
    <submittedName>
        <fullName evidence="2">Putative F-box/WD repeat-containing protein 4</fullName>
    </submittedName>
</protein>
<dbReference type="GO" id="GO:0019005">
    <property type="term" value="C:SCF ubiquitin ligase complex"/>
    <property type="evidence" value="ECO:0007669"/>
    <property type="project" value="TreeGrafter"/>
</dbReference>
<dbReference type="InterPro" id="IPR015943">
    <property type="entry name" value="WD40/YVTN_repeat-like_dom_sf"/>
</dbReference>
<reference evidence="2 3" key="1">
    <citation type="journal article" date="2017" name="PLoS Biol.">
        <title>The sea cucumber genome provides insights into morphological evolution and visceral regeneration.</title>
        <authorList>
            <person name="Zhang X."/>
            <person name="Sun L."/>
            <person name="Yuan J."/>
            <person name="Sun Y."/>
            <person name="Gao Y."/>
            <person name="Zhang L."/>
            <person name="Li S."/>
            <person name="Dai H."/>
            <person name="Hamel J.F."/>
            <person name="Liu C."/>
            <person name="Yu Y."/>
            <person name="Liu S."/>
            <person name="Lin W."/>
            <person name="Guo K."/>
            <person name="Jin S."/>
            <person name="Xu P."/>
            <person name="Storey K.B."/>
            <person name="Huan P."/>
            <person name="Zhang T."/>
            <person name="Zhou Y."/>
            <person name="Zhang J."/>
            <person name="Lin C."/>
            <person name="Li X."/>
            <person name="Xing L."/>
            <person name="Huo D."/>
            <person name="Sun M."/>
            <person name="Wang L."/>
            <person name="Mercier A."/>
            <person name="Li F."/>
            <person name="Yang H."/>
            <person name="Xiang J."/>
        </authorList>
    </citation>
    <scope>NUCLEOTIDE SEQUENCE [LARGE SCALE GENOMIC DNA]</scope>
    <source>
        <strain evidence="2">Shaxun</strain>
        <tissue evidence="2">Muscle</tissue>
    </source>
</reference>
<dbReference type="PANTHER" id="PTHR14381:SF1">
    <property type="entry name" value="F-BOX_WD REPEAT-CONTAINING PROTEIN 4"/>
    <property type="match status" value="1"/>
</dbReference>
<dbReference type="EMBL" id="MRZV01000170">
    <property type="protein sequence ID" value="PIK56580.1"/>
    <property type="molecule type" value="Genomic_DNA"/>
</dbReference>
<sequence>MCTQLDQLPPEILSKILSFLTKDDLVQVAQVSKDSRRLCLEDPRWKHLKGSVANFRPDHFRNLKELQNGHQGHVSNRNSLKEACRIAHNWRHHRPKDYTVKKQKPKLLPWLCVDENTLFFSHTSNILSYGVRQGYRNGVDHRKSRVYRGHRKDVVRFAVTNTHVISGGRIPVDKAVVSLDASSTSIVTGIRETGIMVFGKNDVGFSSMYVYSMEDIVWTVVINPDERYFTSGSSCHKDRQPLNVFDLERGTRITTCGRDYRYGAGVLALHYQNPFTFISCGYDCSVNCWDLRDSCRLPVVSFPDEEQSFPYSVDSDLDNFVVCGLCRYGHIKFWDKRYSAKSLRSFFIGNVGLLNNSSPVYSLKMTATHLYAALSQSLQSMDFTGNLCQLPAR</sequence>
<dbReference type="SMART" id="SM00256">
    <property type="entry name" value="FBOX"/>
    <property type="match status" value="1"/>
</dbReference>
<dbReference type="PROSITE" id="PS50181">
    <property type="entry name" value="FBOX"/>
    <property type="match status" value="1"/>
</dbReference>
<dbReference type="InterPro" id="IPR036322">
    <property type="entry name" value="WD40_repeat_dom_sf"/>
</dbReference>
<evidence type="ECO:0000259" key="1">
    <source>
        <dbReference type="PROSITE" id="PS50181"/>
    </source>
</evidence>
<accession>A0A2G8L8W1</accession>
<dbReference type="OrthoDB" id="435188at2759"/>
<dbReference type="InterPro" id="IPR036047">
    <property type="entry name" value="F-box-like_dom_sf"/>
</dbReference>
<dbReference type="PANTHER" id="PTHR14381">
    <property type="entry name" value="DACTYLIN"/>
    <property type="match status" value="1"/>
</dbReference>